<reference evidence="3" key="1">
    <citation type="journal article" date="2017" name="Nat. Ecol. Evol.">
        <title>Genome expansion and lineage-specific genetic innovations in the forest pathogenic fungi Armillaria.</title>
        <authorList>
            <person name="Sipos G."/>
            <person name="Prasanna A.N."/>
            <person name="Walter M.C."/>
            <person name="O'Connor E."/>
            <person name="Balint B."/>
            <person name="Krizsan K."/>
            <person name="Kiss B."/>
            <person name="Hess J."/>
            <person name="Varga T."/>
            <person name="Slot J."/>
            <person name="Riley R."/>
            <person name="Boka B."/>
            <person name="Rigling D."/>
            <person name="Barry K."/>
            <person name="Lee J."/>
            <person name="Mihaltcheva S."/>
            <person name="LaButti K."/>
            <person name="Lipzen A."/>
            <person name="Waldron R."/>
            <person name="Moloney N.M."/>
            <person name="Sperisen C."/>
            <person name="Kredics L."/>
            <person name="Vagvoelgyi C."/>
            <person name="Patrignani A."/>
            <person name="Fitzpatrick D."/>
            <person name="Nagy I."/>
            <person name="Doyle S."/>
            <person name="Anderson J.B."/>
            <person name="Grigoriev I.V."/>
            <person name="Gueldener U."/>
            <person name="Muensterkoetter M."/>
            <person name="Nagy L.G."/>
        </authorList>
    </citation>
    <scope>NUCLEOTIDE SEQUENCE [LARGE SCALE GENOMIC DNA]</scope>
    <source>
        <strain evidence="3">28-4</strain>
    </source>
</reference>
<proteinExistence type="predicted"/>
<keyword evidence="3" id="KW-1185">Reference proteome</keyword>
<protein>
    <submittedName>
        <fullName evidence="2">Uncharacterized protein</fullName>
    </submittedName>
</protein>
<accession>A0A2H3CB97</accession>
<evidence type="ECO:0000256" key="1">
    <source>
        <dbReference type="SAM" id="MobiDB-lite"/>
    </source>
</evidence>
<organism evidence="2 3">
    <name type="scientific">Armillaria solidipes</name>
    <dbReference type="NCBI Taxonomy" id="1076256"/>
    <lineage>
        <taxon>Eukaryota</taxon>
        <taxon>Fungi</taxon>
        <taxon>Dikarya</taxon>
        <taxon>Basidiomycota</taxon>
        <taxon>Agaricomycotina</taxon>
        <taxon>Agaricomycetes</taxon>
        <taxon>Agaricomycetidae</taxon>
        <taxon>Agaricales</taxon>
        <taxon>Marasmiineae</taxon>
        <taxon>Physalacriaceae</taxon>
        <taxon>Armillaria</taxon>
    </lineage>
</organism>
<dbReference type="EMBL" id="KZ293417">
    <property type="protein sequence ID" value="PBK75618.1"/>
    <property type="molecule type" value="Genomic_DNA"/>
</dbReference>
<evidence type="ECO:0000313" key="3">
    <source>
        <dbReference type="Proteomes" id="UP000218334"/>
    </source>
</evidence>
<sequence length="114" mass="12711">MSITEVFYQPLGNYIERICFKRHFWFYRRQIPSGPSFGKASNICWTIEAPSYSPRIPPKPAMPKPWVPQSNKSSSTLASTTSTLVPTPSAASIEKKGKPGRASWFTALVAKFNG</sequence>
<evidence type="ECO:0000313" key="2">
    <source>
        <dbReference type="EMBL" id="PBK75618.1"/>
    </source>
</evidence>
<name>A0A2H3CB97_9AGAR</name>
<feature type="region of interest" description="Disordered" evidence="1">
    <location>
        <begin position="58"/>
        <end position="98"/>
    </location>
</feature>
<dbReference type="AlphaFoldDB" id="A0A2H3CB97"/>
<feature type="compositionally biased region" description="Low complexity" evidence="1">
    <location>
        <begin position="73"/>
        <end position="92"/>
    </location>
</feature>
<dbReference type="Proteomes" id="UP000218334">
    <property type="component" value="Unassembled WGS sequence"/>
</dbReference>
<gene>
    <name evidence="2" type="ORF">ARMSODRAFT_398496</name>
</gene>